<accession>A0ABM5MT57</accession>
<protein>
    <submittedName>
        <fullName evidence="1">Uncharacterized protein</fullName>
    </submittedName>
</protein>
<gene>
    <name evidence="1" type="ORF">RCA_01700</name>
</gene>
<evidence type="ECO:0000313" key="2">
    <source>
        <dbReference type="Proteomes" id="UP000007878"/>
    </source>
</evidence>
<name>A0ABM5MT57_RICCA</name>
<evidence type="ECO:0000313" key="1">
    <source>
        <dbReference type="EMBL" id="AFB20917.1"/>
    </source>
</evidence>
<dbReference type="EMBL" id="CP003304">
    <property type="protein sequence ID" value="AFB20917.1"/>
    <property type="molecule type" value="Genomic_DNA"/>
</dbReference>
<dbReference type="Proteomes" id="UP000007878">
    <property type="component" value="Chromosome"/>
</dbReference>
<organism evidence="1 2">
    <name type="scientific">Rickettsia canadensis str. CA410</name>
    <dbReference type="NCBI Taxonomy" id="1105107"/>
    <lineage>
        <taxon>Bacteria</taxon>
        <taxon>Pseudomonadati</taxon>
        <taxon>Pseudomonadota</taxon>
        <taxon>Alphaproteobacteria</taxon>
        <taxon>Rickettsiales</taxon>
        <taxon>Rickettsiaceae</taxon>
        <taxon>Rickettsieae</taxon>
        <taxon>Rickettsia</taxon>
        <taxon>belli group</taxon>
    </lineage>
</organism>
<sequence>MDTPNYIYKGTKGVAHFFQNLCETTKTDLDFVRKYLADNADVLKLLLTQVHLKYLLE</sequence>
<keyword evidence="2" id="KW-1185">Reference proteome</keyword>
<proteinExistence type="predicted"/>
<reference evidence="2" key="1">
    <citation type="submission" date="2012-02" db="EMBL/GenBank/DDBJ databases">
        <title>Complete genome sequence of Rickettsia parkeri strain Portsmouth.</title>
        <authorList>
            <person name="Johnson S.L."/>
            <person name="Munk A.C."/>
            <person name="Han S."/>
            <person name="Bruce D.C."/>
            <person name="Dasch G.A."/>
        </authorList>
    </citation>
    <scope>NUCLEOTIDE SEQUENCE [LARGE SCALE GENOMIC DNA]</scope>
    <source>
        <strain evidence="2">CA410</strain>
    </source>
</reference>